<dbReference type="InterPro" id="IPR020568">
    <property type="entry name" value="Ribosomal_Su5_D2-typ_SF"/>
</dbReference>
<feature type="binding site" evidence="5">
    <location>
        <position position="300"/>
    </location>
    <ligand>
        <name>ATP</name>
        <dbReference type="ChEBI" id="CHEBI:30616"/>
    </ligand>
</feature>
<dbReference type="GO" id="GO:0005524">
    <property type="term" value="F:ATP binding"/>
    <property type="evidence" value="ECO:0007669"/>
    <property type="project" value="UniProtKB-KW"/>
</dbReference>
<dbReference type="SUPFAM" id="SSF54211">
    <property type="entry name" value="Ribosomal protein S5 domain 2-like"/>
    <property type="match status" value="1"/>
</dbReference>
<dbReference type="Pfam" id="PF13589">
    <property type="entry name" value="HATPase_c_3"/>
    <property type="match status" value="1"/>
</dbReference>
<dbReference type="PIRSF" id="PIRSF002583">
    <property type="entry name" value="Hsp90"/>
    <property type="match status" value="1"/>
</dbReference>
<keyword evidence="3 5" id="KW-0067">ATP-binding</keyword>
<dbReference type="NCBIfam" id="NF010683">
    <property type="entry name" value="PRK14083.1"/>
    <property type="match status" value="1"/>
</dbReference>
<dbReference type="GO" id="GO:0051082">
    <property type="term" value="F:unfolded protein binding"/>
    <property type="evidence" value="ECO:0007669"/>
    <property type="project" value="InterPro"/>
</dbReference>
<evidence type="ECO:0000256" key="1">
    <source>
        <dbReference type="ARBA" id="ARBA00008239"/>
    </source>
</evidence>
<dbReference type="InterPro" id="IPR036890">
    <property type="entry name" value="HATPase_C_sf"/>
</dbReference>
<evidence type="ECO:0000313" key="7">
    <source>
        <dbReference type="Proteomes" id="UP000563151"/>
    </source>
</evidence>
<keyword evidence="7" id="KW-1185">Reference proteome</keyword>
<accession>A0A923E499</accession>
<dbReference type="Gene3D" id="3.30.230.80">
    <property type="match status" value="1"/>
</dbReference>
<dbReference type="GO" id="GO:0016887">
    <property type="term" value="F:ATP hydrolysis activity"/>
    <property type="evidence" value="ECO:0007669"/>
    <property type="project" value="InterPro"/>
</dbReference>
<dbReference type="Pfam" id="PF00183">
    <property type="entry name" value="HSP90"/>
    <property type="match status" value="1"/>
</dbReference>
<evidence type="ECO:0000256" key="2">
    <source>
        <dbReference type="ARBA" id="ARBA00022741"/>
    </source>
</evidence>
<dbReference type="PANTHER" id="PTHR11528">
    <property type="entry name" value="HEAT SHOCK PROTEIN 90 FAMILY MEMBER"/>
    <property type="match status" value="1"/>
</dbReference>
<evidence type="ECO:0000256" key="3">
    <source>
        <dbReference type="ARBA" id="ARBA00022840"/>
    </source>
</evidence>
<comment type="similarity">
    <text evidence="1">Belongs to the heat shock protein 90 family.</text>
</comment>
<dbReference type="Proteomes" id="UP000563151">
    <property type="component" value="Unassembled WGS sequence"/>
</dbReference>
<dbReference type="GO" id="GO:0140662">
    <property type="term" value="F:ATP-dependent protein folding chaperone"/>
    <property type="evidence" value="ECO:0007669"/>
    <property type="project" value="InterPro"/>
</dbReference>
<dbReference type="InterPro" id="IPR001404">
    <property type="entry name" value="Hsp90_fam"/>
</dbReference>
<keyword evidence="4" id="KW-0143">Chaperone</keyword>
<feature type="binding site" evidence="5">
    <location>
        <position position="68"/>
    </location>
    <ligand>
        <name>ATP</name>
        <dbReference type="ChEBI" id="CHEBI:30616"/>
    </ligand>
</feature>
<feature type="binding site" evidence="5">
    <location>
        <position position="155"/>
    </location>
    <ligand>
        <name>ATP</name>
        <dbReference type="ChEBI" id="CHEBI:30616"/>
    </ligand>
</feature>
<evidence type="ECO:0000256" key="5">
    <source>
        <dbReference type="PIRSR" id="PIRSR002583-1"/>
    </source>
</evidence>
<dbReference type="PRINTS" id="PR00775">
    <property type="entry name" value="HEATSHOCK90"/>
</dbReference>
<comment type="caution">
    <text evidence="6">The sequence shown here is derived from an EMBL/GenBank/DDBJ whole genome shotgun (WGS) entry which is preliminary data.</text>
</comment>
<feature type="binding site" evidence="5">
    <location>
        <position position="36"/>
    </location>
    <ligand>
        <name>ATP</name>
        <dbReference type="ChEBI" id="CHEBI:30616"/>
    </ligand>
</feature>
<evidence type="ECO:0000313" key="6">
    <source>
        <dbReference type="EMBL" id="MBC2396180.1"/>
    </source>
</evidence>
<dbReference type="SUPFAM" id="SSF55874">
    <property type="entry name" value="ATPase domain of HSP90 chaperone/DNA topoisomerase II/histidine kinase"/>
    <property type="match status" value="1"/>
</dbReference>
<protein>
    <submittedName>
        <fullName evidence="6">HSP90 family protein</fullName>
    </submittedName>
</protein>
<dbReference type="RefSeq" id="WP_173680141.1">
    <property type="nucleotide sequence ID" value="NZ_JAAZWO010000001.1"/>
</dbReference>
<keyword evidence="2 5" id="KW-0547">Nucleotide-binding</keyword>
<evidence type="ECO:0000256" key="4">
    <source>
        <dbReference type="ARBA" id="ARBA00023186"/>
    </source>
</evidence>
<dbReference type="EMBL" id="JAAZWO010000001">
    <property type="protein sequence ID" value="MBC2396180.1"/>
    <property type="molecule type" value="Genomic_DNA"/>
</dbReference>
<dbReference type="AlphaFoldDB" id="A0A923E499"/>
<reference evidence="6 7" key="1">
    <citation type="submission" date="2020-04" db="EMBL/GenBank/DDBJ databases">
        <title>Genomic insights into acetone-butanol-ethanol (ABE) fermentation by sequencing solventogenic clostridia strains.</title>
        <authorList>
            <person name="Brown S."/>
        </authorList>
    </citation>
    <scope>NUCLEOTIDE SEQUENCE [LARGE SCALE GENOMIC DNA]</scope>
    <source>
        <strain evidence="6 7">DJ011</strain>
    </source>
</reference>
<feature type="binding site" evidence="5">
    <location>
        <position position="32"/>
    </location>
    <ligand>
        <name>ATP</name>
        <dbReference type="ChEBI" id="CHEBI:30616"/>
    </ligand>
</feature>
<dbReference type="InterPro" id="IPR020575">
    <property type="entry name" value="Hsp90_N"/>
</dbReference>
<organism evidence="6 7">
    <name type="scientific">Clostridium tetanomorphum</name>
    <dbReference type="NCBI Taxonomy" id="1553"/>
    <lineage>
        <taxon>Bacteria</taxon>
        <taxon>Bacillati</taxon>
        <taxon>Bacillota</taxon>
        <taxon>Clostridia</taxon>
        <taxon>Eubacteriales</taxon>
        <taxon>Clostridiaceae</taxon>
        <taxon>Clostridium</taxon>
    </lineage>
</organism>
<proteinExistence type="inferred from homology"/>
<name>A0A923E499_CLOTT</name>
<sequence>MEQNYNFQVNLDGIISLLSENLYSNPGVYIREVLQNAIDAITAYKKINQDFEGIINFELLEDTLIIEDNGIGLTLEDIHSFLSVIGQSSKRENLRADLNDFIGRFGIGLLSCFIVCDEITLITTSIHSDSTYEWKGKNDGTYTIKKMDITLEPGTRVYLKAKKGSEEFFDYHYVYTTLKYYGKFLPYEITLSNKNTSKKVNKYLAPWKKGITNKEYWLLVGKEEFKEDFIDCIPIKSSNGNLNGVAYILSRSVSISSKIKVKIYVKDMFVSEALEKLMPCWAFFTKPLINAENIRLTASREDFFEDKALEKMREEISDCIKDYFYKLAKEDQRKLVNIINIHYDSLKLMAVEDEELYAVLINYLPFQTSLGKKTLWNIYEEYKYIKYTLTVDEFRQIENTAKAQDICIINGGYVNDADLIEKFNEYMPQGFVERIKPEHITEEFEELNFYESDKVFDFINFTDNVLRKEQCICNIKKFEPSELPAIYNISEEAKFLKEISETKSQAFSSNNDLFGDLASIFENEFEESFVTLCFNYNNFLVKKLINCKDDYIKKSVIEILYVQSLMLGNHPIKKEDNELFAMGINNLINLVLEGK</sequence>
<gene>
    <name evidence="6" type="ORF">HGG79_00055</name>
</gene>
<dbReference type="Gene3D" id="3.30.565.10">
    <property type="entry name" value="Histidine kinase-like ATPase, C-terminal domain"/>
    <property type="match status" value="1"/>
</dbReference>